<sequence length="434" mass="48307">MLKSNRGKSTARKPLIDISNGGKPSRILKKKSPVDGFDGGALDRLLLVRSELSNIFSEIDELVARALENKRTDRKAIQDIESFSKVLRDMHSSLKPWVSRLRQASPKQEPLQIENQLGQQSIGARSVSCVNGEESTPRNRNDAELDLIVSPSPLVSWRADSCTLDTGRQLFLLTPLPKLKATSSKCPVTSKSMVRILHHENQRGQPLTSTLRESASDSLFQEPEAKMPQDNMVKPCTAGTTNSVLESSKDSLFLLTPCLKTFPQKSSALNGFVSENIPELPTQDDDSKVSDDLTNDEVLDGLTSKYQELLGLQPNNNFTNRRKDGNQALEWFLSPPKTCVLMEEPNEEKQVPTPCLNNSILLLATPLWKDVETTIHKGKRAGENTLKKELWARFEEVSKDGLHFDASVFQNTERKGFLDMLEEACETSDCGDGK</sequence>
<dbReference type="OrthoDB" id="1933187at2759"/>
<dbReference type="PANTHER" id="PTHR37238">
    <property type="entry name" value="OS05G0532500 PROTEIN"/>
    <property type="match status" value="1"/>
</dbReference>
<proteinExistence type="predicted"/>
<evidence type="ECO:0000313" key="3">
    <source>
        <dbReference type="Proteomes" id="UP000243459"/>
    </source>
</evidence>
<feature type="compositionally biased region" description="Basic residues" evidence="1">
    <location>
        <begin position="1"/>
        <end position="11"/>
    </location>
</feature>
<feature type="region of interest" description="Disordered" evidence="1">
    <location>
        <begin position="1"/>
        <end position="24"/>
    </location>
</feature>
<dbReference type="PANTHER" id="PTHR37238:SF1">
    <property type="entry name" value="OS05G0532500 PROTEIN"/>
    <property type="match status" value="1"/>
</dbReference>
<name>A0A5P1EVG0_ASPOF</name>
<reference evidence="3" key="1">
    <citation type="journal article" date="2017" name="Nat. Commun.">
        <title>The asparagus genome sheds light on the origin and evolution of a young Y chromosome.</title>
        <authorList>
            <person name="Harkess A."/>
            <person name="Zhou J."/>
            <person name="Xu C."/>
            <person name="Bowers J.E."/>
            <person name="Van der Hulst R."/>
            <person name="Ayyampalayam S."/>
            <person name="Mercati F."/>
            <person name="Riccardi P."/>
            <person name="McKain M.R."/>
            <person name="Kakrana A."/>
            <person name="Tang H."/>
            <person name="Ray J."/>
            <person name="Groenendijk J."/>
            <person name="Arikit S."/>
            <person name="Mathioni S.M."/>
            <person name="Nakano M."/>
            <person name="Shan H."/>
            <person name="Telgmann-Rauber A."/>
            <person name="Kanno A."/>
            <person name="Yue Z."/>
            <person name="Chen H."/>
            <person name="Li W."/>
            <person name="Chen Y."/>
            <person name="Xu X."/>
            <person name="Zhang Y."/>
            <person name="Luo S."/>
            <person name="Chen H."/>
            <person name="Gao J."/>
            <person name="Mao Z."/>
            <person name="Pires J.C."/>
            <person name="Luo M."/>
            <person name="Kudrna D."/>
            <person name="Wing R.A."/>
            <person name="Meyers B.C."/>
            <person name="Yi K."/>
            <person name="Kong H."/>
            <person name="Lavrijsen P."/>
            <person name="Sunseri F."/>
            <person name="Falavigna A."/>
            <person name="Ye Y."/>
            <person name="Leebens-Mack J.H."/>
            <person name="Chen G."/>
        </authorList>
    </citation>
    <scope>NUCLEOTIDE SEQUENCE [LARGE SCALE GENOMIC DNA]</scope>
    <source>
        <strain evidence="3">cv. DH0086</strain>
    </source>
</reference>
<evidence type="ECO:0000256" key="1">
    <source>
        <dbReference type="SAM" id="MobiDB-lite"/>
    </source>
</evidence>
<evidence type="ECO:0000313" key="2">
    <source>
        <dbReference type="EMBL" id="ONK69804.1"/>
    </source>
</evidence>
<dbReference type="Gramene" id="ONK69804">
    <property type="protein sequence ID" value="ONK69804"/>
    <property type="gene ID" value="A4U43_C05F26910"/>
</dbReference>
<accession>A0A5P1EVG0</accession>
<keyword evidence="3" id="KW-1185">Reference proteome</keyword>
<dbReference type="Proteomes" id="UP000243459">
    <property type="component" value="Chromosome 5"/>
</dbReference>
<dbReference type="AlphaFoldDB" id="A0A5P1EVG0"/>
<organism evidence="2 3">
    <name type="scientific">Asparagus officinalis</name>
    <name type="common">Garden asparagus</name>
    <dbReference type="NCBI Taxonomy" id="4686"/>
    <lineage>
        <taxon>Eukaryota</taxon>
        <taxon>Viridiplantae</taxon>
        <taxon>Streptophyta</taxon>
        <taxon>Embryophyta</taxon>
        <taxon>Tracheophyta</taxon>
        <taxon>Spermatophyta</taxon>
        <taxon>Magnoliopsida</taxon>
        <taxon>Liliopsida</taxon>
        <taxon>Asparagales</taxon>
        <taxon>Asparagaceae</taxon>
        <taxon>Asparagoideae</taxon>
        <taxon>Asparagus</taxon>
    </lineage>
</organism>
<dbReference type="EMBL" id="CM007385">
    <property type="protein sequence ID" value="ONK69804.1"/>
    <property type="molecule type" value="Genomic_DNA"/>
</dbReference>
<protein>
    <submittedName>
        <fullName evidence="2">Uncharacterized protein</fullName>
    </submittedName>
</protein>
<dbReference type="OMA" id="PSSEYNC"/>
<gene>
    <name evidence="2" type="ORF">A4U43_C05F26910</name>
</gene>